<organism evidence="2 3">
    <name type="scientific">Platanthera guangdongensis</name>
    <dbReference type="NCBI Taxonomy" id="2320717"/>
    <lineage>
        <taxon>Eukaryota</taxon>
        <taxon>Viridiplantae</taxon>
        <taxon>Streptophyta</taxon>
        <taxon>Embryophyta</taxon>
        <taxon>Tracheophyta</taxon>
        <taxon>Spermatophyta</taxon>
        <taxon>Magnoliopsida</taxon>
        <taxon>Liliopsida</taxon>
        <taxon>Asparagales</taxon>
        <taxon>Orchidaceae</taxon>
        <taxon>Orchidoideae</taxon>
        <taxon>Orchideae</taxon>
        <taxon>Orchidinae</taxon>
        <taxon>Platanthera</taxon>
    </lineage>
</organism>
<dbReference type="InterPro" id="IPR044690">
    <property type="entry name" value="CAS_plant"/>
</dbReference>
<dbReference type="Proteomes" id="UP001412067">
    <property type="component" value="Unassembled WGS sequence"/>
</dbReference>
<keyword evidence="3" id="KW-1185">Reference proteome</keyword>
<proteinExistence type="predicted"/>
<dbReference type="InterPro" id="IPR036873">
    <property type="entry name" value="Rhodanese-like_dom_sf"/>
</dbReference>
<dbReference type="PANTHER" id="PTHR34209">
    <property type="entry name" value="RHODANESE/CELL CYCLE CONTROL PHOSPHATASE SUPERFAMILY PROTEIN"/>
    <property type="match status" value="1"/>
</dbReference>
<evidence type="ECO:0000259" key="1">
    <source>
        <dbReference type="PROSITE" id="PS50206"/>
    </source>
</evidence>
<dbReference type="Gene3D" id="3.40.250.10">
    <property type="entry name" value="Rhodanese-like domain"/>
    <property type="match status" value="1"/>
</dbReference>
<evidence type="ECO:0000313" key="3">
    <source>
        <dbReference type="Proteomes" id="UP001412067"/>
    </source>
</evidence>
<dbReference type="Pfam" id="PF00581">
    <property type="entry name" value="Rhodanese"/>
    <property type="match status" value="1"/>
</dbReference>
<dbReference type="PROSITE" id="PS50206">
    <property type="entry name" value="RHODANESE_3"/>
    <property type="match status" value="1"/>
</dbReference>
<name>A0ABR2LU05_9ASPA</name>
<evidence type="ECO:0000313" key="2">
    <source>
        <dbReference type="EMBL" id="KAK8950391.1"/>
    </source>
</evidence>
<dbReference type="InterPro" id="IPR001763">
    <property type="entry name" value="Rhodanese-like_dom"/>
</dbReference>
<dbReference type="CDD" id="cd00158">
    <property type="entry name" value="RHOD"/>
    <property type="match status" value="1"/>
</dbReference>
<dbReference type="EMBL" id="JBBWWR010000015">
    <property type="protein sequence ID" value="KAK8950391.1"/>
    <property type="molecule type" value="Genomic_DNA"/>
</dbReference>
<comment type="caution">
    <text evidence="2">The sequence shown here is derived from an EMBL/GenBank/DDBJ whole genome shotgun (WGS) entry which is preliminary data.</text>
</comment>
<dbReference type="SUPFAM" id="SSF52821">
    <property type="entry name" value="Rhodanese/Cell cycle control phosphatase"/>
    <property type="match status" value="1"/>
</dbReference>
<gene>
    <name evidence="2" type="ORF">KSP40_PGU022596</name>
</gene>
<sequence length="173" mass="18976">MDSTFLNYEDKDTLDLLSSQNYILIDIRSEKDRNKEGVPRLPSGAKNKMISFPIEELPSKIKGIVRNVKKAEADVVALKISYLKRINKGSNIVILGSYSDAAKLVAKTLTNLGFKNTWVVADGFSGGKGWLQNRRGSDSYNVSVAEVVFPSRIIPAAAARFGTRKLLPGTADN</sequence>
<reference evidence="2 3" key="1">
    <citation type="journal article" date="2022" name="Nat. Plants">
        <title>Genomes of leafy and leafless Platanthera orchids illuminate the evolution of mycoheterotrophy.</title>
        <authorList>
            <person name="Li M.H."/>
            <person name="Liu K.W."/>
            <person name="Li Z."/>
            <person name="Lu H.C."/>
            <person name="Ye Q.L."/>
            <person name="Zhang D."/>
            <person name="Wang J.Y."/>
            <person name="Li Y.F."/>
            <person name="Zhong Z.M."/>
            <person name="Liu X."/>
            <person name="Yu X."/>
            <person name="Liu D.K."/>
            <person name="Tu X.D."/>
            <person name="Liu B."/>
            <person name="Hao Y."/>
            <person name="Liao X.Y."/>
            <person name="Jiang Y.T."/>
            <person name="Sun W.H."/>
            <person name="Chen J."/>
            <person name="Chen Y.Q."/>
            <person name="Ai Y."/>
            <person name="Zhai J.W."/>
            <person name="Wu S.S."/>
            <person name="Zhou Z."/>
            <person name="Hsiao Y.Y."/>
            <person name="Wu W.L."/>
            <person name="Chen Y.Y."/>
            <person name="Lin Y.F."/>
            <person name="Hsu J.L."/>
            <person name="Li C.Y."/>
            <person name="Wang Z.W."/>
            <person name="Zhao X."/>
            <person name="Zhong W.Y."/>
            <person name="Ma X.K."/>
            <person name="Ma L."/>
            <person name="Huang J."/>
            <person name="Chen G.Z."/>
            <person name="Huang M.Z."/>
            <person name="Huang L."/>
            <person name="Peng D.H."/>
            <person name="Luo Y.B."/>
            <person name="Zou S.Q."/>
            <person name="Chen S.P."/>
            <person name="Lan S."/>
            <person name="Tsai W.C."/>
            <person name="Van de Peer Y."/>
            <person name="Liu Z.J."/>
        </authorList>
    </citation>
    <scope>NUCLEOTIDE SEQUENCE [LARGE SCALE GENOMIC DNA]</scope>
    <source>
        <strain evidence="2">Lor288</strain>
    </source>
</reference>
<feature type="domain" description="Rhodanese" evidence="1">
    <location>
        <begin position="18"/>
        <end position="139"/>
    </location>
</feature>
<dbReference type="PANTHER" id="PTHR34209:SF1">
    <property type="entry name" value="CALCIUM SENSING RECEPTOR, CHLOROPLASTIC"/>
    <property type="match status" value="1"/>
</dbReference>
<accession>A0ABR2LU05</accession>
<protein>
    <recommendedName>
        <fullName evidence="1">Rhodanese domain-containing protein</fullName>
    </recommendedName>
</protein>